<feature type="signal peptide" evidence="1">
    <location>
        <begin position="1"/>
        <end position="19"/>
    </location>
</feature>
<name>A0AAW0AR11_9AGAR</name>
<proteinExistence type="predicted"/>
<keyword evidence="1" id="KW-0732">Signal</keyword>
<dbReference type="AlphaFoldDB" id="A0AAW0AR11"/>
<evidence type="ECO:0000313" key="3">
    <source>
        <dbReference type="Proteomes" id="UP001383192"/>
    </source>
</evidence>
<evidence type="ECO:0000256" key="1">
    <source>
        <dbReference type="SAM" id="SignalP"/>
    </source>
</evidence>
<organism evidence="2 3">
    <name type="scientific">Paramarasmius palmivorus</name>
    <dbReference type="NCBI Taxonomy" id="297713"/>
    <lineage>
        <taxon>Eukaryota</taxon>
        <taxon>Fungi</taxon>
        <taxon>Dikarya</taxon>
        <taxon>Basidiomycota</taxon>
        <taxon>Agaricomycotina</taxon>
        <taxon>Agaricomycetes</taxon>
        <taxon>Agaricomycetidae</taxon>
        <taxon>Agaricales</taxon>
        <taxon>Marasmiineae</taxon>
        <taxon>Marasmiaceae</taxon>
        <taxon>Paramarasmius</taxon>
    </lineage>
</organism>
<evidence type="ECO:0000313" key="2">
    <source>
        <dbReference type="EMBL" id="KAK7015576.1"/>
    </source>
</evidence>
<gene>
    <name evidence="2" type="ORF">VNI00_019070</name>
</gene>
<dbReference type="Proteomes" id="UP001383192">
    <property type="component" value="Unassembled WGS sequence"/>
</dbReference>
<feature type="chain" id="PRO_5043945439" evidence="1">
    <location>
        <begin position="20"/>
        <end position="166"/>
    </location>
</feature>
<sequence>MAPLRLAWKYWWFRSCALAWSKDNLLLKCRGASLKLSELLANQSNPDYAAIRQPLHWYRTNSEDVWWVLAPRALFQKSILANSPGASVCPIRNVKFSRTSLDMRLLVNIRLCHRSTQKIGDKTSTRSGTGSSLGTYGNFESHCPCYVQMVSTPAQRAWLLAKGFES</sequence>
<comment type="caution">
    <text evidence="2">The sequence shown here is derived from an EMBL/GenBank/DDBJ whole genome shotgun (WGS) entry which is preliminary data.</text>
</comment>
<dbReference type="EMBL" id="JAYKXP010000313">
    <property type="protein sequence ID" value="KAK7015576.1"/>
    <property type="molecule type" value="Genomic_DNA"/>
</dbReference>
<keyword evidence="3" id="KW-1185">Reference proteome</keyword>
<reference evidence="2 3" key="1">
    <citation type="submission" date="2024-01" db="EMBL/GenBank/DDBJ databases">
        <title>A draft genome for a cacao thread blight-causing isolate of Paramarasmius palmivorus.</title>
        <authorList>
            <person name="Baruah I.K."/>
            <person name="Bukari Y."/>
            <person name="Amoako-Attah I."/>
            <person name="Meinhardt L.W."/>
            <person name="Bailey B.A."/>
            <person name="Cohen S.P."/>
        </authorList>
    </citation>
    <scope>NUCLEOTIDE SEQUENCE [LARGE SCALE GENOMIC DNA]</scope>
    <source>
        <strain evidence="2 3">GH-12</strain>
    </source>
</reference>
<protein>
    <submittedName>
        <fullName evidence="2">Uncharacterized protein</fullName>
    </submittedName>
</protein>
<accession>A0AAW0AR11</accession>